<feature type="non-terminal residue" evidence="2">
    <location>
        <position position="1"/>
    </location>
</feature>
<evidence type="ECO:0000313" key="2">
    <source>
        <dbReference type="EMBL" id="EJW70833.1"/>
    </source>
</evidence>
<sequence length="86" mass="9824">SSSSSSTYVSEKTKELKKKAMLHVISKKHDTNDVAVESSKHKRIFPFWRKTIHSEKEGKSADDKKEKLDISSKFHAIQHPEQSNVS</sequence>
<gene>
    <name evidence="2" type="ORF">WUBG_18261</name>
</gene>
<feature type="region of interest" description="Disordered" evidence="1">
    <location>
        <begin position="55"/>
        <end position="86"/>
    </location>
</feature>
<dbReference type="AlphaFoldDB" id="J9DMH6"/>
<dbReference type="EMBL" id="ADBV01020419">
    <property type="protein sequence ID" value="EJW70833.1"/>
    <property type="molecule type" value="Genomic_DNA"/>
</dbReference>
<protein>
    <submittedName>
        <fullName evidence="2">Uncharacterized protein</fullName>
    </submittedName>
</protein>
<feature type="non-terminal residue" evidence="2">
    <location>
        <position position="86"/>
    </location>
</feature>
<organism evidence="2 3">
    <name type="scientific">Wuchereria bancrofti</name>
    <dbReference type="NCBI Taxonomy" id="6293"/>
    <lineage>
        <taxon>Eukaryota</taxon>
        <taxon>Metazoa</taxon>
        <taxon>Ecdysozoa</taxon>
        <taxon>Nematoda</taxon>
        <taxon>Chromadorea</taxon>
        <taxon>Rhabditida</taxon>
        <taxon>Spirurina</taxon>
        <taxon>Spiruromorpha</taxon>
        <taxon>Filarioidea</taxon>
        <taxon>Onchocercidae</taxon>
        <taxon>Wuchereria</taxon>
    </lineage>
</organism>
<reference evidence="3" key="1">
    <citation type="submission" date="2012-08" db="EMBL/GenBank/DDBJ databases">
        <title>The Genome Sequence of Wuchereria bancrofti.</title>
        <authorList>
            <person name="Nutman T.B."/>
            <person name="Fink D.L."/>
            <person name="Russ C."/>
            <person name="Young S."/>
            <person name="Zeng Q."/>
            <person name="Koehrsen M."/>
            <person name="Alvarado L."/>
            <person name="Berlin A."/>
            <person name="Chapman S.B."/>
            <person name="Chen Z."/>
            <person name="Freedman E."/>
            <person name="Gellesch M."/>
            <person name="Goldberg J."/>
            <person name="Griggs A."/>
            <person name="Gujja S."/>
            <person name="Heilman E.R."/>
            <person name="Heiman D."/>
            <person name="Hepburn T."/>
            <person name="Howarth C."/>
            <person name="Jen D."/>
            <person name="Larson L."/>
            <person name="Lewis B."/>
            <person name="Mehta T."/>
            <person name="Park D."/>
            <person name="Pearson M."/>
            <person name="Roberts A."/>
            <person name="Saif S."/>
            <person name="Shea T."/>
            <person name="Shenoy N."/>
            <person name="Sisk P."/>
            <person name="Stolte C."/>
            <person name="Sykes S."/>
            <person name="Walk T."/>
            <person name="White J."/>
            <person name="Yandava C."/>
            <person name="Haas B."/>
            <person name="Henn M.R."/>
            <person name="Nusbaum C."/>
            <person name="Birren B."/>
        </authorList>
    </citation>
    <scope>NUCLEOTIDE SEQUENCE [LARGE SCALE GENOMIC DNA]</scope>
    <source>
        <strain evidence="3">NA</strain>
    </source>
</reference>
<dbReference type="Proteomes" id="UP000004810">
    <property type="component" value="Unassembled WGS sequence"/>
</dbReference>
<accession>J9DMH6</accession>
<evidence type="ECO:0000256" key="1">
    <source>
        <dbReference type="SAM" id="MobiDB-lite"/>
    </source>
</evidence>
<name>J9DMH6_WUCBA</name>
<comment type="caution">
    <text evidence="2">The sequence shown here is derived from an EMBL/GenBank/DDBJ whole genome shotgun (WGS) entry which is preliminary data.</text>
</comment>
<proteinExistence type="predicted"/>
<feature type="compositionally biased region" description="Basic and acidic residues" evidence="1">
    <location>
        <begin position="55"/>
        <end position="72"/>
    </location>
</feature>
<evidence type="ECO:0000313" key="3">
    <source>
        <dbReference type="Proteomes" id="UP000004810"/>
    </source>
</evidence>